<feature type="compositionally biased region" description="Acidic residues" evidence="1">
    <location>
        <begin position="353"/>
        <end position="374"/>
    </location>
</feature>
<reference evidence="3" key="1">
    <citation type="journal article" date="2020" name="bioRxiv">
        <title>Whole genome comparisons of ergot fungi reveals the divergence and evolution of species within the genus Claviceps are the result of varying mechanisms driving genome evolution and host range expansion.</title>
        <authorList>
            <person name="Wyka S.A."/>
            <person name="Mondo S.J."/>
            <person name="Liu M."/>
            <person name="Dettman J."/>
            <person name="Nalam V."/>
            <person name="Broders K.D."/>
        </authorList>
    </citation>
    <scope>NUCLEOTIDE SEQUENCE</scope>
    <source>
        <strain evidence="3">CCC 1102</strain>
    </source>
</reference>
<feature type="compositionally biased region" description="Polar residues" evidence="1">
    <location>
        <begin position="445"/>
        <end position="454"/>
    </location>
</feature>
<dbReference type="OrthoDB" id="3501032at2759"/>
<name>A0A9P7MZK9_9HYPO</name>
<feature type="compositionally biased region" description="Acidic residues" evidence="1">
    <location>
        <begin position="396"/>
        <end position="407"/>
    </location>
</feature>
<organism evidence="3 4">
    <name type="scientific">Claviceps arundinis</name>
    <dbReference type="NCBI Taxonomy" id="1623583"/>
    <lineage>
        <taxon>Eukaryota</taxon>
        <taxon>Fungi</taxon>
        <taxon>Dikarya</taxon>
        <taxon>Ascomycota</taxon>
        <taxon>Pezizomycotina</taxon>
        <taxon>Sordariomycetes</taxon>
        <taxon>Hypocreomycetidae</taxon>
        <taxon>Hypocreales</taxon>
        <taxon>Clavicipitaceae</taxon>
        <taxon>Claviceps</taxon>
    </lineage>
</organism>
<evidence type="ECO:0000256" key="1">
    <source>
        <dbReference type="SAM" id="MobiDB-lite"/>
    </source>
</evidence>
<dbReference type="EMBL" id="SRPS01000022">
    <property type="protein sequence ID" value="KAG5975705.1"/>
    <property type="molecule type" value="Genomic_DNA"/>
</dbReference>
<sequence length="464" mass="52699">MYSDEPMSTDKTSNAGYDANINPSSHLRLIGDEAEVSGEVCGIQGGDTAPGAFPQFMQLPPELRQQIWHFYCPDLIVKARVLPFRKWPGPRVSDSQNDCFIPDYHLLADHTRNLRTMLSTHRESRRIAMRKYPDELVMNAAPGTSIVRFRKETDVTFFRNLSTDVDYSVPDFGNKIENLAVESVDNSEGYYEGEDLLLRALPALKRLFHNLRRLFSYQPSESCLPSRGDWITFEYVHRYTAAVKKDYGWGPGLVEHTNTLYCWPDLDTYPDLVRSLLPRICLLETMDEAGVELWPLVRFRTEISMKAYDMMRRQSWPSSENGDDSSEANQAIENGSEAVDHDSEAIDSGSDNIDQDNDAIDYDSDAIDHDSDEIDRDSDAICMRKRKGIIVGTDVEEEAEIDHDDDGGGPKKKRARQSRPILGFDEKEEGEAEDYGPTLDPLHQITPSRQTANSKFPKKNSQRP</sequence>
<proteinExistence type="predicted"/>
<evidence type="ECO:0000313" key="4">
    <source>
        <dbReference type="Proteomes" id="UP000784919"/>
    </source>
</evidence>
<feature type="domain" description="2EXR" evidence="2">
    <location>
        <begin position="53"/>
        <end position="155"/>
    </location>
</feature>
<gene>
    <name evidence="3" type="ORF">E4U56_003370</name>
</gene>
<dbReference type="Pfam" id="PF20150">
    <property type="entry name" value="2EXR"/>
    <property type="match status" value="1"/>
</dbReference>
<dbReference type="AlphaFoldDB" id="A0A9P7MZK9"/>
<evidence type="ECO:0000259" key="2">
    <source>
        <dbReference type="Pfam" id="PF20150"/>
    </source>
</evidence>
<accession>A0A9P7MZK9</accession>
<evidence type="ECO:0000313" key="3">
    <source>
        <dbReference type="EMBL" id="KAG5975705.1"/>
    </source>
</evidence>
<dbReference type="Proteomes" id="UP000784919">
    <property type="component" value="Unassembled WGS sequence"/>
</dbReference>
<feature type="region of interest" description="Disordered" evidence="1">
    <location>
        <begin position="335"/>
        <end position="374"/>
    </location>
</feature>
<feature type="region of interest" description="Disordered" evidence="1">
    <location>
        <begin position="396"/>
        <end position="464"/>
    </location>
</feature>
<protein>
    <recommendedName>
        <fullName evidence="2">2EXR domain-containing protein</fullName>
    </recommendedName>
</protein>
<comment type="caution">
    <text evidence="3">The sequence shown here is derived from an EMBL/GenBank/DDBJ whole genome shotgun (WGS) entry which is preliminary data.</text>
</comment>
<dbReference type="InterPro" id="IPR045518">
    <property type="entry name" value="2EXR"/>
</dbReference>